<evidence type="ECO:0000259" key="3">
    <source>
        <dbReference type="PROSITE" id="PS50238"/>
    </source>
</evidence>
<dbReference type="Pfam" id="PF00620">
    <property type="entry name" value="RhoGAP"/>
    <property type="match status" value="1"/>
</dbReference>
<dbReference type="SUPFAM" id="SSF50729">
    <property type="entry name" value="PH domain-like"/>
    <property type="match status" value="1"/>
</dbReference>
<proteinExistence type="predicted"/>
<feature type="region of interest" description="Disordered" evidence="2">
    <location>
        <begin position="830"/>
        <end position="860"/>
    </location>
</feature>
<dbReference type="WBParaSite" id="jg12884">
    <property type="protein sequence ID" value="jg12884"/>
    <property type="gene ID" value="jg12884"/>
</dbReference>
<evidence type="ECO:0000313" key="4">
    <source>
        <dbReference type="Proteomes" id="UP000887574"/>
    </source>
</evidence>
<evidence type="ECO:0000256" key="1">
    <source>
        <dbReference type="ARBA" id="ARBA00022468"/>
    </source>
</evidence>
<evidence type="ECO:0000313" key="5">
    <source>
        <dbReference type="WBParaSite" id="jg12884"/>
    </source>
</evidence>
<dbReference type="PANTHER" id="PTHR23179:SF3">
    <property type="entry name" value="RHO GTPASE-ACTIVATING PROTEIN 20"/>
    <property type="match status" value="1"/>
</dbReference>
<name>A0A915CW72_9BILA</name>
<feature type="region of interest" description="Disordered" evidence="2">
    <location>
        <begin position="670"/>
        <end position="690"/>
    </location>
</feature>
<reference evidence="5" key="1">
    <citation type="submission" date="2022-11" db="UniProtKB">
        <authorList>
            <consortium name="WormBaseParasite"/>
        </authorList>
    </citation>
    <scope>IDENTIFICATION</scope>
</reference>
<feature type="domain" description="Rho-GAP" evidence="3">
    <location>
        <begin position="478"/>
        <end position="657"/>
    </location>
</feature>
<keyword evidence="1" id="KW-0343">GTPase activation</keyword>
<dbReference type="InterPro" id="IPR047887">
    <property type="entry name" value="ARHGAP20_PH"/>
</dbReference>
<dbReference type="GO" id="GO:0005096">
    <property type="term" value="F:GTPase activator activity"/>
    <property type="evidence" value="ECO:0007669"/>
    <property type="project" value="UniProtKB-KW"/>
</dbReference>
<accession>A0A915CW72</accession>
<sequence>MLVAHLPLLTVILAFSAQLITRLANLLTLVAHIPALFDHLRTLQGTKRHYYPKTIAHTNIILHHHHHHQRTEPEETMKNRRRSSSASRTLDSTVTLVGRIGASLRISSRKKAKELKQLSTLQAENDCWLRSAIERRRSTCSAVFFANNNNHSKLRFAEEDEELEKGPIVDCPLSPPVFQEKDNNNHKLRPSRSSLDFQSYYNPKRSTVSSPKLSIYTPNAQETILKGRIHPADLSKHLMHAPSILVPVQRFAAYFKQKGENSYKLKEKISLDLIWLSSNNCTHSFLIGWPVCNNYIAHFSCESEKNDWFNKLNECIRRRLLRPKSTFIGVAVRIEGRQQTIRQEVQNGKRAAEIIQELTGNLDLPTLDPHLQHYELGFETGKDISANHPSNNPNIAVNNSGSSSLFHQHLHSLSSGSSAVLRALNGVENVYAILMDHVSGLALSETQLTQLDTCPMVNCRLVLRQTLNSGGSSRSSNAALSIVNQFRKVLSRTESSSKRLFGRQLEEGIFRKSPKQATVRVLKTQLDHAQVPDFHQFNVHVTASLLKEYLRSIPGQLLISSNYNLWMDICEEGDDEKKLKMCRNLLKLLPASHTVLLRSIIRLLRQVAASEHSSKMNVRSLAVCIAPSLLENPNIVDSAKRVPELAIYLIEKAADLFDNFAEDGLLPNSSAQQQADENSRRLHLSTDSGLSDDNFNNNNYNYSSVHKRKHAESPAITSKVAGVNSLGVANMSSSADALPKSVSPDSALFENGLLSDCSNCSGDEDKNGTMKIEEIESSKHKPMAVFSAPKPQFNNSNQTNMKKMKSMTNSHVKTKFPNQWKSHIHTNGQVAKPSALSQTKKGNLIHKQQQSSSQEMNSPDLSARADVRVLRLKPNSASPAASPLLNSERFKRINSGNFVSNLDDLRVSDYIRVGGEMIKSNHQNLQKQLSKPSDSTNSAQRATIAAAPATNGLRRTLY</sequence>
<evidence type="ECO:0000256" key="2">
    <source>
        <dbReference type="SAM" id="MobiDB-lite"/>
    </source>
</evidence>
<dbReference type="Gene3D" id="1.10.555.10">
    <property type="entry name" value="Rho GTPase activation protein"/>
    <property type="match status" value="1"/>
</dbReference>
<dbReference type="Proteomes" id="UP000887574">
    <property type="component" value="Unplaced"/>
</dbReference>
<protein>
    <submittedName>
        <fullName evidence="5">Rho-GAP domain-containing protein</fullName>
    </submittedName>
</protein>
<dbReference type="GO" id="GO:0007165">
    <property type="term" value="P:signal transduction"/>
    <property type="evidence" value="ECO:0007669"/>
    <property type="project" value="InterPro"/>
</dbReference>
<dbReference type="Gene3D" id="2.30.29.30">
    <property type="entry name" value="Pleckstrin-homology domain (PH domain)/Phosphotyrosine-binding domain (PTB)"/>
    <property type="match status" value="1"/>
</dbReference>
<dbReference type="SUPFAM" id="SSF48350">
    <property type="entry name" value="GTPase activation domain, GAP"/>
    <property type="match status" value="1"/>
</dbReference>
<keyword evidence="4" id="KW-1185">Reference proteome</keyword>
<dbReference type="PROSITE" id="PS50238">
    <property type="entry name" value="RHOGAP"/>
    <property type="match status" value="1"/>
</dbReference>
<dbReference type="Pfam" id="PF22286">
    <property type="entry name" value="RHG20_PH"/>
    <property type="match status" value="1"/>
</dbReference>
<dbReference type="SMART" id="SM00324">
    <property type="entry name" value="RhoGAP"/>
    <property type="match status" value="1"/>
</dbReference>
<dbReference type="AlphaFoldDB" id="A0A915CW72"/>
<dbReference type="InterPro" id="IPR011993">
    <property type="entry name" value="PH-like_dom_sf"/>
</dbReference>
<feature type="region of interest" description="Disordered" evidence="2">
    <location>
        <begin position="64"/>
        <end position="90"/>
    </location>
</feature>
<dbReference type="InterPro" id="IPR000198">
    <property type="entry name" value="RhoGAP_dom"/>
</dbReference>
<organism evidence="4 5">
    <name type="scientific">Ditylenchus dipsaci</name>
    <dbReference type="NCBI Taxonomy" id="166011"/>
    <lineage>
        <taxon>Eukaryota</taxon>
        <taxon>Metazoa</taxon>
        <taxon>Ecdysozoa</taxon>
        <taxon>Nematoda</taxon>
        <taxon>Chromadorea</taxon>
        <taxon>Rhabditida</taxon>
        <taxon>Tylenchina</taxon>
        <taxon>Tylenchomorpha</taxon>
        <taxon>Sphaerularioidea</taxon>
        <taxon>Anguinidae</taxon>
        <taxon>Anguininae</taxon>
        <taxon>Ditylenchus</taxon>
    </lineage>
</organism>
<dbReference type="PANTHER" id="PTHR23179">
    <property type="entry name" value="T-CELL ACTIVATION RHO GTPASE ACTIVATING PROTEIN-RELATED"/>
    <property type="match status" value="1"/>
</dbReference>
<dbReference type="InterPro" id="IPR008936">
    <property type="entry name" value="Rho_GTPase_activation_prot"/>
</dbReference>